<dbReference type="Gene3D" id="3.40.930.10">
    <property type="entry name" value="Mannitol-specific EII, Chain A"/>
    <property type="match status" value="1"/>
</dbReference>
<evidence type="ECO:0000256" key="6">
    <source>
        <dbReference type="ARBA" id="ARBA00022777"/>
    </source>
</evidence>
<evidence type="ECO:0000256" key="1">
    <source>
        <dbReference type="ARBA" id="ARBA00004496"/>
    </source>
</evidence>
<evidence type="ECO:0000313" key="8">
    <source>
        <dbReference type="EMBL" id="CAB4562155.1"/>
    </source>
</evidence>
<dbReference type="EMBL" id="CAEZTF010000107">
    <property type="protein sequence ID" value="CAB4562155.1"/>
    <property type="molecule type" value="Genomic_DNA"/>
</dbReference>
<dbReference type="GO" id="GO:0016301">
    <property type="term" value="F:kinase activity"/>
    <property type="evidence" value="ECO:0007669"/>
    <property type="project" value="UniProtKB-KW"/>
</dbReference>
<dbReference type="InterPro" id="IPR016152">
    <property type="entry name" value="PTrfase/Anion_transptr"/>
</dbReference>
<dbReference type="PANTHER" id="PTHR36203">
    <property type="entry name" value="ASCORBATE-SPECIFIC PTS SYSTEM EIIA COMPONENT"/>
    <property type="match status" value="1"/>
</dbReference>
<keyword evidence="2" id="KW-0813">Transport</keyword>
<dbReference type="GO" id="GO:0005737">
    <property type="term" value="C:cytoplasm"/>
    <property type="evidence" value="ECO:0007669"/>
    <property type="project" value="UniProtKB-SubCell"/>
</dbReference>
<evidence type="ECO:0000256" key="4">
    <source>
        <dbReference type="ARBA" id="ARBA00022679"/>
    </source>
</evidence>
<dbReference type="InterPro" id="IPR051351">
    <property type="entry name" value="Ascorbate-PTS_EIIA_comp"/>
</dbReference>
<keyword evidence="5" id="KW-0598">Phosphotransferase system</keyword>
<dbReference type="PANTHER" id="PTHR36203:SF5">
    <property type="entry name" value="PTS SYSTEM, EIIA COMPONENT"/>
    <property type="match status" value="1"/>
</dbReference>
<evidence type="ECO:0000256" key="2">
    <source>
        <dbReference type="ARBA" id="ARBA00022448"/>
    </source>
</evidence>
<dbReference type="AlphaFoldDB" id="A0A6J6DGD8"/>
<dbReference type="InterPro" id="IPR002178">
    <property type="entry name" value="PTS_EIIA_type-2_dom"/>
</dbReference>
<keyword evidence="4" id="KW-0808">Transferase</keyword>
<reference evidence="8" key="1">
    <citation type="submission" date="2020-05" db="EMBL/GenBank/DDBJ databases">
        <authorList>
            <person name="Chiriac C."/>
            <person name="Salcher M."/>
            <person name="Ghai R."/>
            <person name="Kavagutti S V."/>
        </authorList>
    </citation>
    <scope>NUCLEOTIDE SEQUENCE</scope>
</reference>
<dbReference type="GO" id="GO:0009401">
    <property type="term" value="P:phosphoenolpyruvate-dependent sugar phosphotransferase system"/>
    <property type="evidence" value="ECO:0007669"/>
    <property type="project" value="UniProtKB-KW"/>
</dbReference>
<dbReference type="CDD" id="cd00211">
    <property type="entry name" value="PTS_IIA_fru"/>
    <property type="match status" value="1"/>
</dbReference>
<gene>
    <name evidence="8" type="ORF">UFOPK1618_00604</name>
</gene>
<keyword evidence="6" id="KW-0418">Kinase</keyword>
<evidence type="ECO:0000259" key="7">
    <source>
        <dbReference type="PROSITE" id="PS51094"/>
    </source>
</evidence>
<organism evidence="8">
    <name type="scientific">freshwater metagenome</name>
    <dbReference type="NCBI Taxonomy" id="449393"/>
    <lineage>
        <taxon>unclassified sequences</taxon>
        <taxon>metagenomes</taxon>
        <taxon>ecological metagenomes</taxon>
    </lineage>
</organism>
<dbReference type="PROSITE" id="PS51094">
    <property type="entry name" value="PTS_EIIA_TYPE_2"/>
    <property type="match status" value="1"/>
</dbReference>
<protein>
    <submittedName>
        <fullName evidence="8">Unannotated protein</fullName>
    </submittedName>
</protein>
<sequence length="148" mass="15631">MSFAKLAEAFADDSIRVLAAALDREHAVELAGDLLVSSGRVTPEYTQQMVEVFETHGPYFVIAPGIAIAHAKPSNAVISTGLSLVTLAEPVVFGNAANDPVRLVVGMCALDHDSHLEMLAELAAILGDSDAVNIMLNAGDTEQIRSLF</sequence>
<evidence type="ECO:0000256" key="5">
    <source>
        <dbReference type="ARBA" id="ARBA00022683"/>
    </source>
</evidence>
<dbReference type="Pfam" id="PF00359">
    <property type="entry name" value="PTS_EIIA_2"/>
    <property type="match status" value="1"/>
</dbReference>
<dbReference type="SUPFAM" id="SSF55804">
    <property type="entry name" value="Phoshotransferase/anion transport protein"/>
    <property type="match status" value="1"/>
</dbReference>
<comment type="subcellular location">
    <subcellularLocation>
        <location evidence="1">Cytoplasm</location>
    </subcellularLocation>
</comment>
<name>A0A6J6DGD8_9ZZZZ</name>
<feature type="domain" description="PTS EIIA type-2" evidence="7">
    <location>
        <begin position="8"/>
        <end position="148"/>
    </location>
</feature>
<keyword evidence="3" id="KW-0963">Cytoplasm</keyword>
<accession>A0A6J6DGD8</accession>
<proteinExistence type="predicted"/>
<evidence type="ECO:0000256" key="3">
    <source>
        <dbReference type="ARBA" id="ARBA00022490"/>
    </source>
</evidence>